<dbReference type="Proteomes" id="UP000605970">
    <property type="component" value="Unassembled WGS sequence"/>
</dbReference>
<reference evidence="1" key="1">
    <citation type="journal article" date="2020" name="Ecol. Evol.">
        <title>Genome structure and content of the rice root-knot nematode (Meloidogyne graminicola).</title>
        <authorList>
            <person name="Phan N.T."/>
            <person name="Danchin E.G.J."/>
            <person name="Klopp C."/>
            <person name="Perfus-Barbeoch L."/>
            <person name="Kozlowski D.K."/>
            <person name="Koutsovoulos G.D."/>
            <person name="Lopez-Roques C."/>
            <person name="Bouchez O."/>
            <person name="Zahm M."/>
            <person name="Besnard G."/>
            <person name="Bellafiore S."/>
        </authorList>
    </citation>
    <scope>NUCLEOTIDE SEQUENCE</scope>
    <source>
        <strain evidence="1">VN-18</strain>
    </source>
</reference>
<organism evidence="1 2">
    <name type="scientific">Meloidogyne graminicola</name>
    <dbReference type="NCBI Taxonomy" id="189291"/>
    <lineage>
        <taxon>Eukaryota</taxon>
        <taxon>Metazoa</taxon>
        <taxon>Ecdysozoa</taxon>
        <taxon>Nematoda</taxon>
        <taxon>Chromadorea</taxon>
        <taxon>Rhabditida</taxon>
        <taxon>Tylenchina</taxon>
        <taxon>Tylenchomorpha</taxon>
        <taxon>Tylenchoidea</taxon>
        <taxon>Meloidogynidae</taxon>
        <taxon>Meloidogyninae</taxon>
        <taxon>Meloidogyne</taxon>
    </lineage>
</organism>
<dbReference type="EMBL" id="JABEBT010000131">
    <property type="protein sequence ID" value="KAF7630758.1"/>
    <property type="molecule type" value="Genomic_DNA"/>
</dbReference>
<protein>
    <submittedName>
        <fullName evidence="1">F-box domain-containing protein</fullName>
    </submittedName>
</protein>
<dbReference type="InterPro" id="IPR036047">
    <property type="entry name" value="F-box-like_dom_sf"/>
</dbReference>
<evidence type="ECO:0000313" key="1">
    <source>
        <dbReference type="EMBL" id="KAF7630758.1"/>
    </source>
</evidence>
<proteinExistence type="predicted"/>
<comment type="caution">
    <text evidence="1">The sequence shown here is derived from an EMBL/GenBank/DDBJ whole genome shotgun (WGS) entry which is preliminary data.</text>
</comment>
<keyword evidence="2" id="KW-1185">Reference proteome</keyword>
<dbReference type="OrthoDB" id="6493944at2759"/>
<dbReference type="SUPFAM" id="SSF81383">
    <property type="entry name" value="F-box domain"/>
    <property type="match status" value="1"/>
</dbReference>
<evidence type="ECO:0000313" key="2">
    <source>
        <dbReference type="Proteomes" id="UP000605970"/>
    </source>
</evidence>
<dbReference type="AlphaFoldDB" id="A0A8S9ZEE9"/>
<accession>A0A8S9ZEE9</accession>
<name>A0A8S9ZEE9_9BILA</name>
<sequence length="320" mass="36683">MIQFSLISLLPIETIEDIFKFVPYKSLCFNVRPTNYLFLQLASKLIDKVYPRDLSLWIKDGTQIESCIISKPPLLNAKPGQLYTFKFPRSLPKSSPPASINFTHIRNDGRITDKFIIFLESIRSSIKSFVLEIISLGKFNKNLKSAWISLDALFLKLPSRCLQISVVCIDAFLSDQFFFSPFVACCPSLYIRNAIQGFDSIALSNWILNLTIRRELEFDFFSIDSKGKEDFIKNIYMLLSTLKDEATKNCNFAASFIIKVHNMGEFPISEFEVPGKIDYHYSSLSYNILQIVAGDFREMESGAKYEESDEENFITNITFA</sequence>
<gene>
    <name evidence="1" type="ORF">Mgra_00008966</name>
</gene>